<gene>
    <name evidence="1" type="ORF">ASPCADRAFT_125348</name>
</gene>
<dbReference type="AlphaFoldDB" id="A0A1R3S0L5"/>
<dbReference type="PANTHER" id="PTHR36124:SF4">
    <property type="entry name" value="ER-BOUND OXYGENASE MPAB_MPAB'_RUBBER OXYGENASE CATALYTIC DOMAIN-CONTAINING PROTEIN"/>
    <property type="match status" value="1"/>
</dbReference>
<dbReference type="Proteomes" id="UP000188318">
    <property type="component" value="Unassembled WGS sequence"/>
</dbReference>
<sequence length="100" mass="11475">MADPETKRYHFDRKVLQPWYMKPGFWSKWAPGALFVRILGGKVPGSRGEHYHPQGYDLMIIGPEPQWDRGVEEMRSDIDVIKSRAVVTCPFSHGKSGGFR</sequence>
<reference evidence="2" key="1">
    <citation type="journal article" date="2017" name="Genome Biol.">
        <title>Comparative genomics reveals high biological diversity and specific adaptations in the industrially and medically important fungal genus Aspergillus.</title>
        <authorList>
            <person name="de Vries R.P."/>
            <person name="Riley R."/>
            <person name="Wiebenga A."/>
            <person name="Aguilar-Osorio G."/>
            <person name="Amillis S."/>
            <person name="Uchima C.A."/>
            <person name="Anderluh G."/>
            <person name="Asadollahi M."/>
            <person name="Askin M."/>
            <person name="Barry K."/>
            <person name="Battaglia E."/>
            <person name="Bayram O."/>
            <person name="Benocci T."/>
            <person name="Braus-Stromeyer S.A."/>
            <person name="Caldana C."/>
            <person name="Canovas D."/>
            <person name="Cerqueira G.C."/>
            <person name="Chen F."/>
            <person name="Chen W."/>
            <person name="Choi C."/>
            <person name="Clum A."/>
            <person name="Dos Santos R.A."/>
            <person name="Damasio A.R."/>
            <person name="Diallinas G."/>
            <person name="Emri T."/>
            <person name="Fekete E."/>
            <person name="Flipphi M."/>
            <person name="Freyberg S."/>
            <person name="Gallo A."/>
            <person name="Gournas C."/>
            <person name="Habgood R."/>
            <person name="Hainaut M."/>
            <person name="Harispe M.L."/>
            <person name="Henrissat B."/>
            <person name="Hilden K.S."/>
            <person name="Hope R."/>
            <person name="Hossain A."/>
            <person name="Karabika E."/>
            <person name="Karaffa L."/>
            <person name="Karanyi Z."/>
            <person name="Krasevec N."/>
            <person name="Kuo A."/>
            <person name="Kusch H."/>
            <person name="LaButti K."/>
            <person name="Lagendijk E.L."/>
            <person name="Lapidus A."/>
            <person name="Levasseur A."/>
            <person name="Lindquist E."/>
            <person name="Lipzen A."/>
            <person name="Logrieco A.F."/>
            <person name="MacCabe A."/>
            <person name="Maekelae M.R."/>
            <person name="Malavazi I."/>
            <person name="Melin P."/>
            <person name="Meyer V."/>
            <person name="Mielnichuk N."/>
            <person name="Miskei M."/>
            <person name="Molnar A.P."/>
            <person name="Mule G."/>
            <person name="Ngan C.Y."/>
            <person name="Orejas M."/>
            <person name="Orosz E."/>
            <person name="Ouedraogo J.P."/>
            <person name="Overkamp K.M."/>
            <person name="Park H.-S."/>
            <person name="Perrone G."/>
            <person name="Piumi F."/>
            <person name="Punt P.J."/>
            <person name="Ram A.F."/>
            <person name="Ramon A."/>
            <person name="Rauscher S."/>
            <person name="Record E."/>
            <person name="Riano-Pachon D.M."/>
            <person name="Robert V."/>
            <person name="Roehrig J."/>
            <person name="Ruller R."/>
            <person name="Salamov A."/>
            <person name="Salih N.S."/>
            <person name="Samson R.A."/>
            <person name="Sandor E."/>
            <person name="Sanguinetti M."/>
            <person name="Schuetze T."/>
            <person name="Sepcic K."/>
            <person name="Shelest E."/>
            <person name="Sherlock G."/>
            <person name="Sophianopoulou V."/>
            <person name="Squina F.M."/>
            <person name="Sun H."/>
            <person name="Susca A."/>
            <person name="Todd R.B."/>
            <person name="Tsang A."/>
            <person name="Unkles S.E."/>
            <person name="van de Wiele N."/>
            <person name="van Rossen-Uffink D."/>
            <person name="Oliveira J.V."/>
            <person name="Vesth T.C."/>
            <person name="Visser J."/>
            <person name="Yu J.-H."/>
            <person name="Zhou M."/>
            <person name="Andersen M.R."/>
            <person name="Archer D.B."/>
            <person name="Baker S.E."/>
            <person name="Benoit I."/>
            <person name="Brakhage A.A."/>
            <person name="Braus G.H."/>
            <person name="Fischer R."/>
            <person name="Frisvad J.C."/>
            <person name="Goldman G.H."/>
            <person name="Houbraken J."/>
            <person name="Oakley B."/>
            <person name="Pocsi I."/>
            <person name="Scazzocchio C."/>
            <person name="Seiboth B."/>
            <person name="vanKuyk P.A."/>
            <person name="Wortman J."/>
            <person name="Dyer P.S."/>
            <person name="Grigoriev I.V."/>
        </authorList>
    </citation>
    <scope>NUCLEOTIDE SEQUENCE [LARGE SCALE GENOMIC DNA]</scope>
    <source>
        <strain evidence="2">ITEM 5010</strain>
    </source>
</reference>
<dbReference type="GO" id="GO:0016491">
    <property type="term" value="F:oxidoreductase activity"/>
    <property type="evidence" value="ECO:0007669"/>
    <property type="project" value="InterPro"/>
</dbReference>
<evidence type="ECO:0000313" key="1">
    <source>
        <dbReference type="EMBL" id="OOG00295.1"/>
    </source>
</evidence>
<dbReference type="STRING" id="602072.A0A1R3S0L5"/>
<evidence type="ECO:0000313" key="2">
    <source>
        <dbReference type="Proteomes" id="UP000188318"/>
    </source>
</evidence>
<keyword evidence="2" id="KW-1185">Reference proteome</keyword>
<name>A0A1R3S0L5_ASPC5</name>
<dbReference type="InterPro" id="IPR046366">
    <property type="entry name" value="MPAB"/>
</dbReference>
<dbReference type="PANTHER" id="PTHR36124">
    <property type="match status" value="1"/>
</dbReference>
<protein>
    <submittedName>
        <fullName evidence="1">Uncharacterized protein</fullName>
    </submittedName>
</protein>
<dbReference type="EMBL" id="KV907493">
    <property type="protein sequence ID" value="OOG00295.1"/>
    <property type="molecule type" value="Genomic_DNA"/>
</dbReference>
<accession>A0A1R3S0L5</accession>
<proteinExistence type="predicted"/>
<dbReference type="VEuPathDB" id="FungiDB:ASPCADRAFT_125348"/>
<organism evidence="1 2">
    <name type="scientific">Aspergillus carbonarius (strain ITEM 5010)</name>
    <dbReference type="NCBI Taxonomy" id="602072"/>
    <lineage>
        <taxon>Eukaryota</taxon>
        <taxon>Fungi</taxon>
        <taxon>Dikarya</taxon>
        <taxon>Ascomycota</taxon>
        <taxon>Pezizomycotina</taxon>
        <taxon>Eurotiomycetes</taxon>
        <taxon>Eurotiomycetidae</taxon>
        <taxon>Eurotiales</taxon>
        <taxon>Aspergillaceae</taxon>
        <taxon>Aspergillus</taxon>
        <taxon>Aspergillus subgen. Circumdati</taxon>
    </lineage>
</organism>